<feature type="compositionally biased region" description="Basic and acidic residues" evidence="5">
    <location>
        <begin position="105"/>
        <end position="119"/>
    </location>
</feature>
<feature type="transmembrane region" description="Helical" evidence="6">
    <location>
        <begin position="26"/>
        <end position="51"/>
    </location>
</feature>
<dbReference type="EMBL" id="MU069527">
    <property type="protein sequence ID" value="KAF5839980.1"/>
    <property type="molecule type" value="Genomic_DNA"/>
</dbReference>
<keyword evidence="2 6" id="KW-0812">Transmembrane</keyword>
<dbReference type="InterPro" id="IPR029020">
    <property type="entry name" value="Ammonium/urea_transptr"/>
</dbReference>
<dbReference type="Proteomes" id="UP000815325">
    <property type="component" value="Unassembled WGS sequence"/>
</dbReference>
<evidence type="ECO:0000313" key="8">
    <source>
        <dbReference type="Proteomes" id="UP000815325"/>
    </source>
</evidence>
<evidence type="ECO:0000313" key="7">
    <source>
        <dbReference type="EMBL" id="KAF5839980.1"/>
    </source>
</evidence>
<name>A0ABQ7GZE3_DUNSA</name>
<sequence length="140" mass="15504">MTTKDFFTRDCTEVTPRECGGYQLGYQIAGICVALGISILWGLIVGTIITYCNIFREQDLSAAECFDDGPWWQEQAVEPMDDIAHPAHHQHASTVHSEKLPLHAADKQGARKQHGHVEVALDASYPTGDASQHKRETEDA</sequence>
<keyword evidence="3 6" id="KW-1133">Transmembrane helix</keyword>
<keyword evidence="8" id="KW-1185">Reference proteome</keyword>
<gene>
    <name evidence="7" type="ORF">DUNSADRAFT_18140</name>
</gene>
<evidence type="ECO:0000256" key="4">
    <source>
        <dbReference type="ARBA" id="ARBA00023136"/>
    </source>
</evidence>
<feature type="compositionally biased region" description="Basic and acidic residues" evidence="5">
    <location>
        <begin position="131"/>
        <end position="140"/>
    </location>
</feature>
<comment type="subcellular location">
    <subcellularLocation>
        <location evidence="1">Membrane</location>
        <topology evidence="1">Multi-pass membrane protein</topology>
    </subcellularLocation>
</comment>
<evidence type="ECO:0000256" key="2">
    <source>
        <dbReference type="ARBA" id="ARBA00022692"/>
    </source>
</evidence>
<accession>A0ABQ7GZE3</accession>
<protein>
    <submittedName>
        <fullName evidence="7">Uncharacterized protein</fullName>
    </submittedName>
</protein>
<dbReference type="Gene3D" id="1.10.3430.10">
    <property type="entry name" value="Ammonium transporter AmtB like domains"/>
    <property type="match status" value="1"/>
</dbReference>
<feature type="region of interest" description="Disordered" evidence="5">
    <location>
        <begin position="105"/>
        <end position="140"/>
    </location>
</feature>
<evidence type="ECO:0000256" key="6">
    <source>
        <dbReference type="SAM" id="Phobius"/>
    </source>
</evidence>
<evidence type="ECO:0000256" key="1">
    <source>
        <dbReference type="ARBA" id="ARBA00004141"/>
    </source>
</evidence>
<comment type="caution">
    <text evidence="7">The sequence shown here is derived from an EMBL/GenBank/DDBJ whole genome shotgun (WGS) entry which is preliminary data.</text>
</comment>
<evidence type="ECO:0000256" key="5">
    <source>
        <dbReference type="SAM" id="MobiDB-lite"/>
    </source>
</evidence>
<proteinExistence type="predicted"/>
<evidence type="ECO:0000256" key="3">
    <source>
        <dbReference type="ARBA" id="ARBA00022989"/>
    </source>
</evidence>
<reference evidence="7" key="1">
    <citation type="submission" date="2017-08" db="EMBL/GenBank/DDBJ databases">
        <authorList>
            <person name="Polle J.E."/>
            <person name="Barry K."/>
            <person name="Cushman J."/>
            <person name="Schmutz J."/>
            <person name="Tran D."/>
            <person name="Hathwaick L.T."/>
            <person name="Yim W.C."/>
            <person name="Jenkins J."/>
            <person name="Mckie-Krisberg Z.M."/>
            <person name="Prochnik S."/>
            <person name="Lindquist E."/>
            <person name="Dockter R.B."/>
            <person name="Adam C."/>
            <person name="Molina H."/>
            <person name="Bunkerborg J."/>
            <person name="Jin E."/>
            <person name="Buchheim M."/>
            <person name="Magnuson J."/>
        </authorList>
    </citation>
    <scope>NUCLEOTIDE SEQUENCE</scope>
    <source>
        <strain evidence="7">CCAP 19/18</strain>
    </source>
</reference>
<organism evidence="7 8">
    <name type="scientific">Dunaliella salina</name>
    <name type="common">Green alga</name>
    <name type="synonym">Protococcus salinus</name>
    <dbReference type="NCBI Taxonomy" id="3046"/>
    <lineage>
        <taxon>Eukaryota</taxon>
        <taxon>Viridiplantae</taxon>
        <taxon>Chlorophyta</taxon>
        <taxon>core chlorophytes</taxon>
        <taxon>Chlorophyceae</taxon>
        <taxon>CS clade</taxon>
        <taxon>Chlamydomonadales</taxon>
        <taxon>Dunaliellaceae</taxon>
        <taxon>Dunaliella</taxon>
    </lineage>
</organism>
<keyword evidence="4 6" id="KW-0472">Membrane</keyword>